<proteinExistence type="predicted"/>
<name>A0AAE0IHH6_9PEZI</name>
<organism evidence="1 2">
    <name type="scientific">Apodospora peruviana</name>
    <dbReference type="NCBI Taxonomy" id="516989"/>
    <lineage>
        <taxon>Eukaryota</taxon>
        <taxon>Fungi</taxon>
        <taxon>Dikarya</taxon>
        <taxon>Ascomycota</taxon>
        <taxon>Pezizomycotina</taxon>
        <taxon>Sordariomycetes</taxon>
        <taxon>Sordariomycetidae</taxon>
        <taxon>Sordariales</taxon>
        <taxon>Lasiosphaeriaceae</taxon>
        <taxon>Apodospora</taxon>
    </lineage>
</organism>
<reference evidence="1" key="1">
    <citation type="journal article" date="2023" name="Mol. Phylogenet. Evol.">
        <title>Genome-scale phylogeny and comparative genomics of the fungal order Sordariales.</title>
        <authorList>
            <person name="Hensen N."/>
            <person name="Bonometti L."/>
            <person name="Westerberg I."/>
            <person name="Brannstrom I.O."/>
            <person name="Guillou S."/>
            <person name="Cros-Aarteil S."/>
            <person name="Calhoun S."/>
            <person name="Haridas S."/>
            <person name="Kuo A."/>
            <person name="Mondo S."/>
            <person name="Pangilinan J."/>
            <person name="Riley R."/>
            <person name="LaButti K."/>
            <person name="Andreopoulos B."/>
            <person name="Lipzen A."/>
            <person name="Chen C."/>
            <person name="Yan M."/>
            <person name="Daum C."/>
            <person name="Ng V."/>
            <person name="Clum A."/>
            <person name="Steindorff A."/>
            <person name="Ohm R.A."/>
            <person name="Martin F."/>
            <person name="Silar P."/>
            <person name="Natvig D.O."/>
            <person name="Lalanne C."/>
            <person name="Gautier V."/>
            <person name="Ament-Velasquez S.L."/>
            <person name="Kruys A."/>
            <person name="Hutchinson M.I."/>
            <person name="Powell A.J."/>
            <person name="Barry K."/>
            <person name="Miller A.N."/>
            <person name="Grigoriev I.V."/>
            <person name="Debuchy R."/>
            <person name="Gladieux P."/>
            <person name="Hiltunen Thoren M."/>
            <person name="Johannesson H."/>
        </authorList>
    </citation>
    <scope>NUCLEOTIDE SEQUENCE</scope>
    <source>
        <strain evidence="1">CBS 118394</strain>
    </source>
</reference>
<reference evidence="1" key="2">
    <citation type="submission" date="2023-06" db="EMBL/GenBank/DDBJ databases">
        <authorList>
            <consortium name="Lawrence Berkeley National Laboratory"/>
            <person name="Haridas S."/>
            <person name="Hensen N."/>
            <person name="Bonometti L."/>
            <person name="Westerberg I."/>
            <person name="Brannstrom I.O."/>
            <person name="Guillou S."/>
            <person name="Cros-Aarteil S."/>
            <person name="Calhoun S."/>
            <person name="Kuo A."/>
            <person name="Mondo S."/>
            <person name="Pangilinan J."/>
            <person name="Riley R."/>
            <person name="Labutti K."/>
            <person name="Andreopoulos B."/>
            <person name="Lipzen A."/>
            <person name="Chen C."/>
            <person name="Yanf M."/>
            <person name="Daum C."/>
            <person name="Ng V."/>
            <person name="Clum A."/>
            <person name="Steindorff A."/>
            <person name="Ohm R."/>
            <person name="Martin F."/>
            <person name="Silar P."/>
            <person name="Natvig D."/>
            <person name="Lalanne C."/>
            <person name="Gautier V."/>
            <person name="Ament-Velasquez S.L."/>
            <person name="Kruys A."/>
            <person name="Hutchinson M.I."/>
            <person name="Powell A.J."/>
            <person name="Barry K."/>
            <person name="Miller A.N."/>
            <person name="Grigoriev I.V."/>
            <person name="Debuchy R."/>
            <person name="Gladieux P."/>
            <person name="Thoren M.H."/>
            <person name="Johannesson H."/>
        </authorList>
    </citation>
    <scope>NUCLEOTIDE SEQUENCE</scope>
    <source>
        <strain evidence="1">CBS 118394</strain>
    </source>
</reference>
<sequence length="213" mass="23923">MSCVLTLIRKTNPMFCESLPQRRFTAVTLLLSYAIHEGRDLCVHGCIGEERSRQDISSHAILIFAHPHPHPPTHARCQDISRDGQLHGGFALIENVCRRTIPWVRGCGLSAVKMSSRTFLKCSRTFGTYRSSFPCESSSLQARSPSGCAGHRLEQQIDPGVVVVHARIYYAHGLFHSKLGCSVAMTVTKRPEKNMSRLRVRVLRRALIRSQFP</sequence>
<gene>
    <name evidence="1" type="ORF">B0H66DRAFT_113682</name>
</gene>
<accession>A0AAE0IHH6</accession>
<dbReference type="AlphaFoldDB" id="A0AAE0IHH6"/>
<protein>
    <submittedName>
        <fullName evidence="1">Uncharacterized protein</fullName>
    </submittedName>
</protein>
<dbReference type="Proteomes" id="UP001283341">
    <property type="component" value="Unassembled WGS sequence"/>
</dbReference>
<keyword evidence="2" id="KW-1185">Reference proteome</keyword>
<evidence type="ECO:0000313" key="2">
    <source>
        <dbReference type="Proteomes" id="UP001283341"/>
    </source>
</evidence>
<comment type="caution">
    <text evidence="1">The sequence shown here is derived from an EMBL/GenBank/DDBJ whole genome shotgun (WGS) entry which is preliminary data.</text>
</comment>
<dbReference type="EMBL" id="JAUEDM010000002">
    <property type="protein sequence ID" value="KAK3325196.1"/>
    <property type="molecule type" value="Genomic_DNA"/>
</dbReference>
<evidence type="ECO:0000313" key="1">
    <source>
        <dbReference type="EMBL" id="KAK3325196.1"/>
    </source>
</evidence>